<dbReference type="Proteomes" id="UP000292544">
    <property type="component" value="Unassembled WGS sequence"/>
</dbReference>
<name>A0ABY1WTB8_9GAMM</name>
<organism evidence="1 2">
    <name type="scientific">Corallincola spongiicola</name>
    <dbReference type="NCBI Taxonomy" id="2520508"/>
    <lineage>
        <taxon>Bacteria</taxon>
        <taxon>Pseudomonadati</taxon>
        <taxon>Pseudomonadota</taxon>
        <taxon>Gammaproteobacteria</taxon>
        <taxon>Alteromonadales</taxon>
        <taxon>Psychromonadaceae</taxon>
        <taxon>Corallincola</taxon>
    </lineage>
</organism>
<dbReference type="Pfam" id="PF10698">
    <property type="entry name" value="DUF2505"/>
    <property type="match status" value="1"/>
</dbReference>
<sequence>MKCTASHQYSHSLDQVYLFFRDAETISEKYAALKAINISTIRNEDTDDGFISETERELPADVPALLASILGDYNKLIQKEHWYSKDDGSLGCDMTIDLVGVPVKIEGHMHLHENETGAINDVTIEISSSLPLIGSSLARYVAGDCKKSMEQEYQYIQGQLQAAEVAG</sequence>
<keyword evidence="2" id="KW-1185">Reference proteome</keyword>
<protein>
    <submittedName>
        <fullName evidence="1">DUF2505 domain-containing protein</fullName>
    </submittedName>
</protein>
<accession>A0ABY1WTB8</accession>
<evidence type="ECO:0000313" key="1">
    <source>
        <dbReference type="EMBL" id="TAA47983.1"/>
    </source>
</evidence>
<proteinExistence type="predicted"/>
<dbReference type="InterPro" id="IPR019639">
    <property type="entry name" value="DUF2505"/>
</dbReference>
<gene>
    <name evidence="1" type="ORF">EXY25_01690</name>
</gene>
<evidence type="ECO:0000313" key="2">
    <source>
        <dbReference type="Proteomes" id="UP000292544"/>
    </source>
</evidence>
<dbReference type="RefSeq" id="WP_130565500.1">
    <property type="nucleotide sequence ID" value="NZ_SHLY01000001.1"/>
</dbReference>
<reference evidence="2" key="1">
    <citation type="submission" date="2019-02" db="EMBL/GenBank/DDBJ databases">
        <title>Draft genome sequence of Muricauda sp. 176CP4-71.</title>
        <authorList>
            <person name="Park J.-S."/>
        </authorList>
    </citation>
    <scope>NUCLEOTIDE SEQUENCE [LARGE SCALE GENOMIC DNA]</scope>
    <source>
        <strain evidence="2">176GS2-150</strain>
    </source>
</reference>
<comment type="caution">
    <text evidence="1">The sequence shown here is derived from an EMBL/GenBank/DDBJ whole genome shotgun (WGS) entry which is preliminary data.</text>
</comment>
<dbReference type="EMBL" id="SHLY01000001">
    <property type="protein sequence ID" value="TAA47983.1"/>
    <property type="molecule type" value="Genomic_DNA"/>
</dbReference>